<reference evidence="3 4" key="1">
    <citation type="submission" date="2022-06" db="EMBL/GenBank/DDBJ databases">
        <title>A taxonomic note on the genus Prevotella: Description of four novel genera and emended description of the genera Hallella and Xylanibacter.</title>
        <authorList>
            <person name="Hitch T.C.A."/>
        </authorList>
    </citation>
    <scope>NUCLEOTIDE SEQUENCE [LARGE SCALE GENOMIC DNA]</scope>
    <source>
        <strain evidence="3 4">DSM 100619</strain>
    </source>
</reference>
<protein>
    <submittedName>
        <fullName evidence="3">WecB/TagA/CpsF family glycosyltransferase</fullName>
    </submittedName>
</protein>
<dbReference type="RefSeq" id="WP_252761278.1">
    <property type="nucleotide sequence ID" value="NZ_JAMXLY010000033.1"/>
</dbReference>
<proteinExistence type="predicted"/>
<organism evidence="3 4">
    <name type="scientific">Segatella cerevisiae</name>
    <dbReference type="NCBI Taxonomy" id="2053716"/>
    <lineage>
        <taxon>Bacteria</taxon>
        <taxon>Pseudomonadati</taxon>
        <taxon>Bacteroidota</taxon>
        <taxon>Bacteroidia</taxon>
        <taxon>Bacteroidales</taxon>
        <taxon>Prevotellaceae</taxon>
        <taxon>Segatella</taxon>
    </lineage>
</organism>
<keyword evidence="1" id="KW-0328">Glycosyltransferase</keyword>
<gene>
    <name evidence="3" type="ORF">NG821_08740</name>
</gene>
<name>A0ABT1BXX4_9BACT</name>
<dbReference type="PANTHER" id="PTHR34136">
    <property type="match status" value="1"/>
</dbReference>
<dbReference type="PANTHER" id="PTHR34136:SF1">
    <property type="entry name" value="UDP-N-ACETYL-D-MANNOSAMINURONIC ACID TRANSFERASE"/>
    <property type="match status" value="1"/>
</dbReference>
<keyword evidence="4" id="KW-1185">Reference proteome</keyword>
<keyword evidence="2" id="KW-0808">Transferase</keyword>
<dbReference type="NCBIfam" id="TIGR00696">
    <property type="entry name" value="wecG_tagA_cpsF"/>
    <property type="match status" value="1"/>
</dbReference>
<accession>A0ABT1BXX4</accession>
<dbReference type="InterPro" id="IPR004629">
    <property type="entry name" value="WecG_TagA_CpsF"/>
</dbReference>
<dbReference type="CDD" id="cd06533">
    <property type="entry name" value="Glyco_transf_WecG_TagA"/>
    <property type="match status" value="1"/>
</dbReference>
<dbReference type="Pfam" id="PF03808">
    <property type="entry name" value="Glyco_tran_WecG"/>
    <property type="match status" value="1"/>
</dbReference>
<evidence type="ECO:0000313" key="3">
    <source>
        <dbReference type="EMBL" id="MCO6025920.1"/>
    </source>
</evidence>
<dbReference type="Proteomes" id="UP001204015">
    <property type="component" value="Unassembled WGS sequence"/>
</dbReference>
<evidence type="ECO:0000313" key="4">
    <source>
        <dbReference type="Proteomes" id="UP001204015"/>
    </source>
</evidence>
<sequence>MDKVRLLNIDILQISRRQLLEQLQEGVLVTPNLDHLIKLQHDSDFYEVYQKADWVICDSKILLLFSKLLKYPIREAIPGSSFFTSYYMYHKDDENCKIFLLGAKEGVAAKAMENINAKVGRQIVVGAHSPSFGFEKNDDECEQLLHIVNDSGANVLLVGVGAPKQEKWIMKYRGRMQGVKLFMALGATIDFEAGNVKRAPTFFQKFALEWLYRFLKEPKRLFKRYFVDDIQFFYYFAKQLLGIYHDPFKK</sequence>
<evidence type="ECO:0000256" key="1">
    <source>
        <dbReference type="ARBA" id="ARBA00022676"/>
    </source>
</evidence>
<comment type="caution">
    <text evidence="3">The sequence shown here is derived from an EMBL/GenBank/DDBJ whole genome shotgun (WGS) entry which is preliminary data.</text>
</comment>
<evidence type="ECO:0000256" key="2">
    <source>
        <dbReference type="ARBA" id="ARBA00022679"/>
    </source>
</evidence>
<dbReference type="EMBL" id="JAMXLY010000033">
    <property type="protein sequence ID" value="MCO6025920.1"/>
    <property type="molecule type" value="Genomic_DNA"/>
</dbReference>